<comment type="pathway">
    <text evidence="1">Carotenoid biosynthesis; phytoene biosynthesis.</text>
</comment>
<feature type="region of interest" description="Disordered" evidence="3">
    <location>
        <begin position="122"/>
        <end position="148"/>
    </location>
</feature>
<proteinExistence type="predicted"/>
<dbReference type="RefSeq" id="WP_357779793.1">
    <property type="nucleotide sequence ID" value="NZ_JBFAKC010000001.1"/>
</dbReference>
<dbReference type="Pfam" id="PF00494">
    <property type="entry name" value="SQS_PSY"/>
    <property type="match status" value="1"/>
</dbReference>
<dbReference type="SFLD" id="SFLDS00005">
    <property type="entry name" value="Isoprenoid_Synthase_Type_I"/>
    <property type="match status" value="1"/>
</dbReference>
<evidence type="ECO:0000256" key="1">
    <source>
        <dbReference type="ARBA" id="ARBA00004684"/>
    </source>
</evidence>
<organism evidence="4 5">
    <name type="scientific">Nocardia aurea</name>
    <dbReference type="NCBI Taxonomy" id="2144174"/>
    <lineage>
        <taxon>Bacteria</taxon>
        <taxon>Bacillati</taxon>
        <taxon>Actinomycetota</taxon>
        <taxon>Actinomycetes</taxon>
        <taxon>Mycobacteriales</taxon>
        <taxon>Nocardiaceae</taxon>
        <taxon>Nocardia</taxon>
    </lineage>
</organism>
<dbReference type="PROSITE" id="PS01045">
    <property type="entry name" value="SQUALEN_PHYTOEN_SYN_2"/>
    <property type="match status" value="1"/>
</dbReference>
<evidence type="ECO:0000313" key="4">
    <source>
        <dbReference type="EMBL" id="MEV0706540.1"/>
    </source>
</evidence>
<dbReference type="EC" id="2.5.1.-" evidence="4"/>
<dbReference type="EMBL" id="JBFAKC010000001">
    <property type="protein sequence ID" value="MEV0706540.1"/>
    <property type="molecule type" value="Genomic_DNA"/>
</dbReference>
<evidence type="ECO:0000313" key="5">
    <source>
        <dbReference type="Proteomes" id="UP001551695"/>
    </source>
</evidence>
<dbReference type="SFLD" id="SFLDG01212">
    <property type="entry name" value="Phytoene_synthase_like"/>
    <property type="match status" value="1"/>
</dbReference>
<dbReference type="InterPro" id="IPR044843">
    <property type="entry name" value="Trans_IPPS_bact-type"/>
</dbReference>
<comment type="caution">
    <text evidence="4">The sequence shown here is derived from an EMBL/GenBank/DDBJ whole genome shotgun (WGS) entry which is preliminary data.</text>
</comment>
<dbReference type="InterPro" id="IPR019845">
    <property type="entry name" value="Squalene/phytoene_synthase_CS"/>
</dbReference>
<dbReference type="SUPFAM" id="SSF48576">
    <property type="entry name" value="Terpenoid synthases"/>
    <property type="match status" value="1"/>
</dbReference>
<dbReference type="InterPro" id="IPR008949">
    <property type="entry name" value="Isoprenoid_synthase_dom_sf"/>
</dbReference>
<dbReference type="SFLD" id="SFLDG01018">
    <property type="entry name" value="Squalene/Phytoene_Synthase_Lik"/>
    <property type="match status" value="1"/>
</dbReference>
<dbReference type="Proteomes" id="UP001551695">
    <property type="component" value="Unassembled WGS sequence"/>
</dbReference>
<accession>A0ABV3FMD1</accession>
<dbReference type="Gene3D" id="1.10.600.10">
    <property type="entry name" value="Farnesyl Diphosphate Synthase"/>
    <property type="match status" value="1"/>
</dbReference>
<protein>
    <submittedName>
        <fullName evidence="4">Phytoene/squalene synthase family protein</fullName>
        <ecNumber evidence="4">2.5.1.-</ecNumber>
    </submittedName>
</protein>
<keyword evidence="2 4" id="KW-0808">Transferase</keyword>
<feature type="region of interest" description="Disordered" evidence="3">
    <location>
        <begin position="77"/>
        <end position="96"/>
    </location>
</feature>
<reference evidence="4 5" key="1">
    <citation type="submission" date="2024-06" db="EMBL/GenBank/DDBJ databases">
        <title>The Natural Products Discovery Center: Release of the First 8490 Sequenced Strains for Exploring Actinobacteria Biosynthetic Diversity.</title>
        <authorList>
            <person name="Kalkreuter E."/>
            <person name="Kautsar S.A."/>
            <person name="Yang D."/>
            <person name="Bader C.D."/>
            <person name="Teijaro C.N."/>
            <person name="Fluegel L."/>
            <person name="Davis C.M."/>
            <person name="Simpson J.R."/>
            <person name="Lauterbach L."/>
            <person name="Steele A.D."/>
            <person name="Gui C."/>
            <person name="Meng S."/>
            <person name="Li G."/>
            <person name="Viehrig K."/>
            <person name="Ye F."/>
            <person name="Su P."/>
            <person name="Kiefer A.F."/>
            <person name="Nichols A."/>
            <person name="Cepeda A.J."/>
            <person name="Yan W."/>
            <person name="Fan B."/>
            <person name="Jiang Y."/>
            <person name="Adhikari A."/>
            <person name="Zheng C.-J."/>
            <person name="Schuster L."/>
            <person name="Cowan T.M."/>
            <person name="Smanski M.J."/>
            <person name="Chevrette M.G."/>
            <person name="De Carvalho L.P.S."/>
            <person name="Shen B."/>
        </authorList>
    </citation>
    <scope>NUCLEOTIDE SEQUENCE [LARGE SCALE GENOMIC DNA]</scope>
    <source>
        <strain evidence="4 5">NPDC050403</strain>
    </source>
</reference>
<dbReference type="InterPro" id="IPR033904">
    <property type="entry name" value="Trans_IPPS_HH"/>
</dbReference>
<dbReference type="PANTHER" id="PTHR31480">
    <property type="entry name" value="BIFUNCTIONAL LYCOPENE CYCLASE/PHYTOENE SYNTHASE"/>
    <property type="match status" value="1"/>
</dbReference>
<name>A0ABV3FMD1_9NOCA</name>
<feature type="compositionally biased region" description="Low complexity" evidence="3">
    <location>
        <begin position="122"/>
        <end position="141"/>
    </location>
</feature>
<keyword evidence="5" id="KW-1185">Reference proteome</keyword>
<dbReference type="InterPro" id="IPR002060">
    <property type="entry name" value="Squ/phyt_synthse"/>
</dbReference>
<gene>
    <name evidence="4" type="ORF">AB0I48_03155</name>
</gene>
<dbReference type="PROSITE" id="PS01044">
    <property type="entry name" value="SQUALEN_PHYTOEN_SYN_1"/>
    <property type="match status" value="1"/>
</dbReference>
<evidence type="ECO:0000256" key="2">
    <source>
        <dbReference type="ARBA" id="ARBA00022679"/>
    </source>
</evidence>
<sequence length="381" mass="40777">MTAALASGATIGGSSDAASALADAYELCGRIAAEHGRTYHLATRLLGPSRRSAVHALYAFARMVDDIVDVDNASGGALSADREPRSGADPEAAADATEQLDAIERQLWASVERHGPGPIGSIGIHVRTGDGAQTGAATSGASPPTRTELAGVGHRDQVLLAVTDTIHRYDIAPAHFRVFLASMRMDIPGTSQFRDHYPTMDDLREYMRGSAAAIGLQLLPVLGTVVPVEAAEPAAAALGEAFQLTNFLRDVAEDLDRGRLYLPADELAAFGVDRALLAHCRDTGRTDPRVRRALSHLIAINRDIYRRANPGIDLLDPRVRPAIRTASTLYAGILDRVESGGYDIFRTRAAVPRRVRLRVAAAEFAASAVRDRLRTARRPLA</sequence>
<dbReference type="CDD" id="cd00683">
    <property type="entry name" value="Trans_IPPS_HH"/>
    <property type="match status" value="1"/>
</dbReference>
<dbReference type="GO" id="GO:0016740">
    <property type="term" value="F:transferase activity"/>
    <property type="evidence" value="ECO:0007669"/>
    <property type="project" value="UniProtKB-KW"/>
</dbReference>
<evidence type="ECO:0000256" key="3">
    <source>
        <dbReference type="SAM" id="MobiDB-lite"/>
    </source>
</evidence>